<evidence type="ECO:0000313" key="2">
    <source>
        <dbReference type="EMBL" id="KAA3528429.1"/>
    </source>
</evidence>
<evidence type="ECO:0000313" key="3">
    <source>
        <dbReference type="Proteomes" id="UP000436911"/>
    </source>
</evidence>
<accession>A0A368NWM9</accession>
<comment type="caution">
    <text evidence="2">The sequence shown here is derived from an EMBL/GenBank/DDBJ whole genome shotgun (WGS) entry which is preliminary data.</text>
</comment>
<gene>
    <name evidence="2" type="ORF">DXT89_10490</name>
</gene>
<name>A0A368NWM9_AGRVI</name>
<dbReference type="Proteomes" id="UP000436911">
    <property type="component" value="Unassembled WGS sequence"/>
</dbReference>
<evidence type="ECO:0000256" key="1">
    <source>
        <dbReference type="SAM" id="SignalP"/>
    </source>
</evidence>
<protein>
    <submittedName>
        <fullName evidence="2">Uncharacterized protein</fullName>
    </submittedName>
</protein>
<organism evidence="2 3">
    <name type="scientific">Agrobacterium vitis</name>
    <name type="common">Rhizobium vitis</name>
    <dbReference type="NCBI Taxonomy" id="373"/>
    <lineage>
        <taxon>Bacteria</taxon>
        <taxon>Pseudomonadati</taxon>
        <taxon>Pseudomonadota</taxon>
        <taxon>Alphaproteobacteria</taxon>
        <taxon>Hyphomicrobiales</taxon>
        <taxon>Rhizobiaceae</taxon>
        <taxon>Rhizobium/Agrobacterium group</taxon>
        <taxon>Agrobacterium</taxon>
    </lineage>
</organism>
<keyword evidence="1" id="KW-0732">Signal</keyword>
<sequence length="129" mass="14333">MEIEMQNRAARWTAALMAAALTMAGPVMADQNKKPALDNWSQPLKGYKDLPGVKTQAEIDQQNLQPSYRCKTETVLMQGRGTRDFHFLGSGMPRTVYRCTTDEGITYTGSEQPRTGAWLPGINPRDVGE</sequence>
<reference evidence="2 3" key="1">
    <citation type="submission" date="2018-08" db="EMBL/GenBank/DDBJ databases">
        <title>Genome sequencing of Agrobacterium vitis strain ICMP 10754.</title>
        <authorList>
            <person name="Visnovsky S.B."/>
            <person name="Pitman A.R."/>
        </authorList>
    </citation>
    <scope>NUCLEOTIDE SEQUENCE [LARGE SCALE GENOMIC DNA]</scope>
    <source>
        <strain evidence="2 3">ICMP 10754</strain>
    </source>
</reference>
<feature type="chain" id="PRO_5030067944" evidence="1">
    <location>
        <begin position="30"/>
        <end position="129"/>
    </location>
</feature>
<feature type="signal peptide" evidence="1">
    <location>
        <begin position="1"/>
        <end position="29"/>
    </location>
</feature>
<dbReference type="EMBL" id="QUSG01000004">
    <property type="protein sequence ID" value="KAA3528429.1"/>
    <property type="molecule type" value="Genomic_DNA"/>
</dbReference>
<proteinExistence type="predicted"/>
<dbReference type="AlphaFoldDB" id="A0A368NWM9"/>